<protein>
    <recommendedName>
        <fullName evidence="1">Quinohemoprotein amine dehydrogenase gamma subunit structural domain-containing protein</fullName>
    </recommendedName>
</protein>
<name>A0A1F5YCS2_9BACT</name>
<evidence type="ECO:0000313" key="2">
    <source>
        <dbReference type="EMBL" id="OGF97766.1"/>
    </source>
</evidence>
<dbReference type="Gene3D" id="4.10.940.10">
    <property type="entry name" value="Quinohemoprotein amine dehydrogenase, gamma subunit structural domain"/>
    <property type="match status" value="1"/>
</dbReference>
<organism evidence="2 3">
    <name type="scientific">Candidatus Glassbacteria bacterium RBG_16_58_8</name>
    <dbReference type="NCBI Taxonomy" id="1817866"/>
    <lineage>
        <taxon>Bacteria</taxon>
        <taxon>Candidatus Glassiibacteriota</taxon>
    </lineage>
</organism>
<dbReference type="NCBIfam" id="NF037958">
    <property type="entry name" value="QH_gamma"/>
    <property type="match status" value="1"/>
</dbReference>
<dbReference type="Pfam" id="PF08992">
    <property type="entry name" value="QH-AmDH_gamma"/>
    <property type="match status" value="1"/>
</dbReference>
<dbReference type="InterPro" id="IPR047830">
    <property type="entry name" value="QHNDH_gamma"/>
</dbReference>
<dbReference type="AlphaFoldDB" id="A0A1F5YCS2"/>
<sequence>MGHIEPLHKKARKMFSRPQSDVRGYAVEGCCPSYNPGWEVGANNNLDPCPWQNDLVACHAFIICWWGGQVPDYIQNPNWLDNCSNIQNDWTNLCVVPD</sequence>
<feature type="domain" description="Quinohemoprotein amine dehydrogenase gamma subunit structural" evidence="1">
    <location>
        <begin position="26"/>
        <end position="95"/>
    </location>
</feature>
<dbReference type="Proteomes" id="UP000179034">
    <property type="component" value="Unassembled WGS sequence"/>
</dbReference>
<evidence type="ECO:0000313" key="3">
    <source>
        <dbReference type="Proteomes" id="UP000179034"/>
    </source>
</evidence>
<gene>
    <name evidence="2" type="ORF">A2Z06_02195</name>
</gene>
<reference evidence="2 3" key="1">
    <citation type="journal article" date="2016" name="Nat. Commun.">
        <title>Thousands of microbial genomes shed light on interconnected biogeochemical processes in an aquifer system.</title>
        <authorList>
            <person name="Anantharaman K."/>
            <person name="Brown C.T."/>
            <person name="Hug L.A."/>
            <person name="Sharon I."/>
            <person name="Castelle C.J."/>
            <person name="Probst A.J."/>
            <person name="Thomas B.C."/>
            <person name="Singh A."/>
            <person name="Wilkins M.J."/>
            <person name="Karaoz U."/>
            <person name="Brodie E.L."/>
            <person name="Williams K.H."/>
            <person name="Hubbard S.S."/>
            <person name="Banfield J.F."/>
        </authorList>
    </citation>
    <scope>NUCLEOTIDE SEQUENCE [LARGE SCALE GENOMIC DNA]</scope>
</reference>
<dbReference type="GO" id="GO:0016638">
    <property type="term" value="F:oxidoreductase activity, acting on the CH-NH2 group of donors"/>
    <property type="evidence" value="ECO:0007669"/>
    <property type="project" value="InterPro"/>
</dbReference>
<dbReference type="InterPro" id="IPR036487">
    <property type="entry name" value="QH-AmDH_gsu_sf"/>
</dbReference>
<dbReference type="SUPFAM" id="SSF69131">
    <property type="entry name" value="Quinohemoprotein amine dehydrogenase C chain"/>
    <property type="match status" value="1"/>
</dbReference>
<accession>A0A1F5YCS2</accession>
<dbReference type="InterPro" id="IPR015084">
    <property type="entry name" value="QH-AmDH_gsu_dom"/>
</dbReference>
<comment type="caution">
    <text evidence="2">The sequence shown here is derived from an EMBL/GenBank/DDBJ whole genome shotgun (WGS) entry which is preliminary data.</text>
</comment>
<dbReference type="EMBL" id="MFIW01000056">
    <property type="protein sequence ID" value="OGF97766.1"/>
    <property type="molecule type" value="Genomic_DNA"/>
</dbReference>
<proteinExistence type="predicted"/>
<evidence type="ECO:0000259" key="1">
    <source>
        <dbReference type="Pfam" id="PF08992"/>
    </source>
</evidence>